<evidence type="ECO:0000256" key="5">
    <source>
        <dbReference type="ARBA" id="ARBA00022833"/>
    </source>
</evidence>
<dbReference type="InterPro" id="IPR015021">
    <property type="entry name" value="C11orf54_DUF1907"/>
</dbReference>
<dbReference type="GO" id="GO:0016788">
    <property type="term" value="F:hydrolase activity, acting on ester bonds"/>
    <property type="evidence" value="ECO:0007669"/>
    <property type="project" value="TreeGrafter"/>
</dbReference>
<dbReference type="GO" id="GO:0005634">
    <property type="term" value="C:nucleus"/>
    <property type="evidence" value="ECO:0007669"/>
    <property type="project" value="UniProtKB-SubCell"/>
</dbReference>
<evidence type="ECO:0000259" key="7">
    <source>
        <dbReference type="SMART" id="SM01168"/>
    </source>
</evidence>
<dbReference type="Proteomes" id="UP000827092">
    <property type="component" value="Unassembled WGS sequence"/>
</dbReference>
<evidence type="ECO:0000256" key="4">
    <source>
        <dbReference type="ARBA" id="ARBA00022801"/>
    </source>
</evidence>
<keyword evidence="4" id="KW-0378">Hydrolase</keyword>
<proteinExistence type="predicted"/>
<dbReference type="SMART" id="SM01168">
    <property type="entry name" value="DUF1907"/>
    <property type="match status" value="1"/>
</dbReference>
<dbReference type="AlphaFoldDB" id="A0AAV6W2V3"/>
<dbReference type="PANTHER" id="PTHR13204:SF1">
    <property type="entry name" value="ESTER HYDROLASE C11ORF54"/>
    <property type="match status" value="1"/>
</dbReference>
<protein>
    <recommendedName>
        <fullName evidence="7">DUF1907 domain-containing protein</fullName>
    </recommendedName>
</protein>
<dbReference type="PANTHER" id="PTHR13204">
    <property type="entry name" value="PTD012 PROTEIN"/>
    <property type="match status" value="1"/>
</dbReference>
<evidence type="ECO:0000313" key="9">
    <source>
        <dbReference type="Proteomes" id="UP000827092"/>
    </source>
</evidence>
<keyword evidence="5" id="KW-0862">Zinc</keyword>
<dbReference type="Pfam" id="PF08925">
    <property type="entry name" value="DUF1907"/>
    <property type="match status" value="1"/>
</dbReference>
<keyword evidence="6" id="KW-0539">Nucleus</keyword>
<evidence type="ECO:0000256" key="3">
    <source>
        <dbReference type="ARBA" id="ARBA00022723"/>
    </source>
</evidence>
<dbReference type="SUPFAM" id="SSF117856">
    <property type="entry name" value="AF0104/ALDC/Ptd012-like"/>
    <property type="match status" value="1"/>
</dbReference>
<comment type="caution">
    <text evidence="8">The sequence shown here is derived from an EMBL/GenBank/DDBJ whole genome shotgun (WGS) entry which is preliminary data.</text>
</comment>
<keyword evidence="9" id="KW-1185">Reference proteome</keyword>
<keyword evidence="3" id="KW-0479">Metal-binding</keyword>
<comment type="subcellular location">
    <subcellularLocation>
        <location evidence="1">Nucleus</location>
    </subcellularLocation>
</comment>
<dbReference type="EMBL" id="JAFNEN010000003">
    <property type="protein sequence ID" value="KAG8201751.1"/>
    <property type="molecule type" value="Genomic_DNA"/>
</dbReference>
<feature type="domain" description="DUF1907" evidence="7">
    <location>
        <begin position="20"/>
        <end position="294"/>
    </location>
</feature>
<dbReference type="GO" id="GO:0008270">
    <property type="term" value="F:zinc ion binding"/>
    <property type="evidence" value="ECO:0007669"/>
    <property type="project" value="TreeGrafter"/>
</dbReference>
<sequence>MYKVEKFQLFKPSLQDIAKVLQDGLITTFSEVDVQVVDCPNLQHKPFMLAAEGLCGTPCIADVGGPEYLLPLAQNNKIYSFKEISKNVGLPNAFIIGAGAGDRPHVGVNCEMMANLRLGDESNIQTHVAKIKDGVCELVHLKDSTDFCLLGNLFISEGKPGKVIKVVAKNRIGPKNFISAIRLALDEKYEDPVGMGGVFIIREGKARLHIMQDYSGIPINTEEDLNNWLKFFEFPAPLSCLSTFVSKDPGLNIRVEHTHCFSDHGVGGHYHEDTTAESVEYEAYFNVADILYRIDQPAEVLKFGKD</sequence>
<accession>A0AAV6W2V3</accession>
<evidence type="ECO:0000313" key="8">
    <source>
        <dbReference type="EMBL" id="KAG8201751.1"/>
    </source>
</evidence>
<evidence type="ECO:0000256" key="6">
    <source>
        <dbReference type="ARBA" id="ARBA00023242"/>
    </source>
</evidence>
<evidence type="ECO:0000256" key="2">
    <source>
        <dbReference type="ARBA" id="ARBA00011245"/>
    </source>
</evidence>
<dbReference type="CDD" id="cd17298">
    <property type="entry name" value="DUF1907"/>
    <property type="match status" value="1"/>
</dbReference>
<gene>
    <name evidence="8" type="ORF">JTE90_012810</name>
</gene>
<name>A0AAV6W2V3_9ARAC</name>
<evidence type="ECO:0000256" key="1">
    <source>
        <dbReference type="ARBA" id="ARBA00004123"/>
    </source>
</evidence>
<organism evidence="8 9">
    <name type="scientific">Oedothorax gibbosus</name>
    <dbReference type="NCBI Taxonomy" id="931172"/>
    <lineage>
        <taxon>Eukaryota</taxon>
        <taxon>Metazoa</taxon>
        <taxon>Ecdysozoa</taxon>
        <taxon>Arthropoda</taxon>
        <taxon>Chelicerata</taxon>
        <taxon>Arachnida</taxon>
        <taxon>Araneae</taxon>
        <taxon>Araneomorphae</taxon>
        <taxon>Entelegynae</taxon>
        <taxon>Araneoidea</taxon>
        <taxon>Linyphiidae</taxon>
        <taxon>Erigoninae</taxon>
        <taxon>Oedothorax</taxon>
    </lineage>
</organism>
<reference evidence="8 9" key="1">
    <citation type="journal article" date="2022" name="Nat. Ecol. Evol.">
        <title>A masculinizing supergene underlies an exaggerated male reproductive morph in a spider.</title>
        <authorList>
            <person name="Hendrickx F."/>
            <person name="De Corte Z."/>
            <person name="Sonet G."/>
            <person name="Van Belleghem S.M."/>
            <person name="Kostlbacher S."/>
            <person name="Vangestel C."/>
        </authorList>
    </citation>
    <scope>NUCLEOTIDE SEQUENCE [LARGE SCALE GENOMIC DNA]</scope>
    <source>
        <strain evidence="8">W744_W776</strain>
    </source>
</reference>
<comment type="subunit">
    <text evidence="2">Monomer.</text>
</comment>